<protein>
    <submittedName>
        <fullName evidence="2">Kinase-like protein</fullName>
    </submittedName>
</protein>
<dbReference type="Proteomes" id="UP000248423">
    <property type="component" value="Unassembled WGS sequence"/>
</dbReference>
<reference evidence="2 3" key="1">
    <citation type="submission" date="2018-02" db="EMBL/GenBank/DDBJ databases">
        <title>The genomes of Aspergillus section Nigri reveals drivers in fungal speciation.</title>
        <authorList>
            <consortium name="DOE Joint Genome Institute"/>
            <person name="Vesth T.C."/>
            <person name="Nybo J."/>
            <person name="Theobald S."/>
            <person name="Brandl J."/>
            <person name="Frisvad J.C."/>
            <person name="Nielsen K.F."/>
            <person name="Lyhne E.K."/>
            <person name="Kogle M.E."/>
            <person name="Kuo A."/>
            <person name="Riley R."/>
            <person name="Clum A."/>
            <person name="Nolan M."/>
            <person name="Lipzen A."/>
            <person name="Salamov A."/>
            <person name="Henrissat B."/>
            <person name="Wiebenga A."/>
            <person name="De vries R.P."/>
            <person name="Grigoriev I.V."/>
            <person name="Mortensen U.H."/>
            <person name="Andersen M.R."/>
            <person name="Baker S.E."/>
        </authorList>
    </citation>
    <scope>NUCLEOTIDE SEQUENCE [LARGE SCALE GENOMIC DNA]</scope>
    <source>
        <strain evidence="2 3">CBS 121057</strain>
    </source>
</reference>
<dbReference type="InterPro" id="IPR051678">
    <property type="entry name" value="AGP_Transferase"/>
</dbReference>
<accession>A0A319EVE8</accession>
<dbReference type="OrthoDB" id="2906425at2759"/>
<keyword evidence="2" id="KW-0808">Transferase</keyword>
<evidence type="ECO:0000313" key="3">
    <source>
        <dbReference type="Proteomes" id="UP000248423"/>
    </source>
</evidence>
<sequence length="292" mass="33566">MSGTEESPECDARANLIYSAPGFTVPNPDSIKAKINDSNTIFNWGGVKIAQIFPEIVVKYGPHVTITEAKNMIFVDRNTETVPVPKIFACYTYGPIPRDVDDYGSLYDTYIIMSFVEGQSLDKAWETYDQTTKDRVTNQLKGYLHELRAINSSGYIGSADSGPVTDPILERYHTQGPFDSEESFNATIISAYHAREPRRHIKNFLVGMLSENNHQIVFTHGDLRLTNIMVHDGHVTGIVDWEYSGWYPEYWEFSRALYVWHWQNDWTDSLMQILQPYYSEYMVHSFLTATLW</sequence>
<evidence type="ECO:0000259" key="1">
    <source>
        <dbReference type="Pfam" id="PF01636"/>
    </source>
</evidence>
<dbReference type="EMBL" id="KZ826317">
    <property type="protein sequence ID" value="PYI11828.1"/>
    <property type="molecule type" value="Genomic_DNA"/>
</dbReference>
<dbReference type="CDD" id="cd05120">
    <property type="entry name" value="APH_ChoK_like"/>
    <property type="match status" value="1"/>
</dbReference>
<dbReference type="AlphaFoldDB" id="A0A319EVE8"/>
<keyword evidence="3" id="KW-1185">Reference proteome</keyword>
<keyword evidence="2" id="KW-0418">Kinase</keyword>
<dbReference type="Gene3D" id="3.90.1200.10">
    <property type="match status" value="1"/>
</dbReference>
<dbReference type="InterPro" id="IPR011009">
    <property type="entry name" value="Kinase-like_dom_sf"/>
</dbReference>
<feature type="domain" description="Aminoglycoside phosphotransferase" evidence="1">
    <location>
        <begin position="80"/>
        <end position="277"/>
    </location>
</feature>
<dbReference type="SUPFAM" id="SSF56112">
    <property type="entry name" value="Protein kinase-like (PK-like)"/>
    <property type="match status" value="1"/>
</dbReference>
<dbReference type="PANTHER" id="PTHR21310">
    <property type="entry name" value="AMINOGLYCOSIDE PHOSPHOTRANSFERASE-RELATED-RELATED"/>
    <property type="match status" value="1"/>
</dbReference>
<evidence type="ECO:0000313" key="2">
    <source>
        <dbReference type="EMBL" id="PYI11828.1"/>
    </source>
</evidence>
<dbReference type="VEuPathDB" id="FungiDB:BO78DRAFT_457655"/>
<dbReference type="PANTHER" id="PTHR21310:SF54">
    <property type="entry name" value="AMINOGLYCOSIDE PHOSPHOTRANSFERASE DOMAIN-CONTAINING PROTEIN"/>
    <property type="match status" value="1"/>
</dbReference>
<dbReference type="GO" id="GO:0016301">
    <property type="term" value="F:kinase activity"/>
    <property type="evidence" value="ECO:0007669"/>
    <property type="project" value="UniProtKB-KW"/>
</dbReference>
<dbReference type="Pfam" id="PF01636">
    <property type="entry name" value="APH"/>
    <property type="match status" value="1"/>
</dbReference>
<proteinExistence type="predicted"/>
<name>A0A319EVE8_ASPSB</name>
<dbReference type="InterPro" id="IPR002575">
    <property type="entry name" value="Aminoglycoside_PTrfase"/>
</dbReference>
<gene>
    <name evidence="2" type="ORF">BO78DRAFT_457655</name>
</gene>
<organism evidence="2 3">
    <name type="scientific">Aspergillus sclerotiicarbonarius (strain CBS 121057 / IBT 28362)</name>
    <dbReference type="NCBI Taxonomy" id="1448318"/>
    <lineage>
        <taxon>Eukaryota</taxon>
        <taxon>Fungi</taxon>
        <taxon>Dikarya</taxon>
        <taxon>Ascomycota</taxon>
        <taxon>Pezizomycotina</taxon>
        <taxon>Eurotiomycetes</taxon>
        <taxon>Eurotiomycetidae</taxon>
        <taxon>Eurotiales</taxon>
        <taxon>Aspergillaceae</taxon>
        <taxon>Aspergillus</taxon>
        <taxon>Aspergillus subgen. Circumdati</taxon>
    </lineage>
</organism>
<dbReference type="STRING" id="1448318.A0A319EVE8"/>